<name>A0A1J5SWR2_9ZZZZ</name>
<sequence length="357" mass="40707">MRRFDVRMFFARREFAQNREHYYESIANSMLKDGVPLLECLQKMAKRNDDDKRPVGKLFRLWVKRMGDTSNKGEFSTVIKKDVPNSDYMVLKGFERAAQLPDGIMYQSKLIKKMKKMRGDFIMSMVKPIISLLAVLGLSSFFSAASRSFIEIAPMNKWPELSQYMFKWTIFVSDYLLLIIVLLVALVSWIVWSMPQWGRSNVRLRHTLDSHLPYVMYRDFTAFSTLIVLSSLMASGTPLKISCQMILDTGNPWIRSYFRKIVKRLGDANITAPVKAFDVGFFPKEIFYRILDASDRGGFDAAIKRIAEDSFENMEASMKKRAFLMDQVTLLVAGGIACLIALGLVSAIGAVTAILKS</sequence>
<evidence type="ECO:0000256" key="1">
    <source>
        <dbReference type="SAM" id="Phobius"/>
    </source>
</evidence>
<keyword evidence="1" id="KW-0812">Transmembrane</keyword>
<protein>
    <submittedName>
        <fullName evidence="2">Toxin coregulated pilus biosynthesis protein E</fullName>
    </submittedName>
</protein>
<dbReference type="PANTHER" id="PTHR30012">
    <property type="entry name" value="GENERAL SECRETION PATHWAY PROTEIN"/>
    <property type="match status" value="1"/>
</dbReference>
<reference evidence="2" key="1">
    <citation type="submission" date="2016-10" db="EMBL/GenBank/DDBJ databases">
        <title>Sequence of Gallionella enrichment culture.</title>
        <authorList>
            <person name="Poehlein A."/>
            <person name="Muehling M."/>
            <person name="Daniel R."/>
        </authorList>
    </citation>
    <scope>NUCLEOTIDE SEQUENCE</scope>
</reference>
<dbReference type="AlphaFoldDB" id="A0A1J5SWR2"/>
<comment type="caution">
    <text evidence="2">The sequence shown here is derived from an EMBL/GenBank/DDBJ whole genome shotgun (WGS) entry which is preliminary data.</text>
</comment>
<evidence type="ECO:0000313" key="2">
    <source>
        <dbReference type="EMBL" id="OIR06036.1"/>
    </source>
</evidence>
<dbReference type="Gene3D" id="1.20.81.30">
    <property type="entry name" value="Type II secretion system (T2SS), domain F"/>
    <property type="match status" value="1"/>
</dbReference>
<dbReference type="InterPro" id="IPR042094">
    <property type="entry name" value="T2SS_GspF_sf"/>
</dbReference>
<accession>A0A1J5SWR2</accession>
<organism evidence="2">
    <name type="scientific">mine drainage metagenome</name>
    <dbReference type="NCBI Taxonomy" id="410659"/>
    <lineage>
        <taxon>unclassified sequences</taxon>
        <taxon>metagenomes</taxon>
        <taxon>ecological metagenomes</taxon>
    </lineage>
</organism>
<dbReference type="EMBL" id="MLJW01000046">
    <property type="protein sequence ID" value="OIR06036.1"/>
    <property type="molecule type" value="Genomic_DNA"/>
</dbReference>
<keyword evidence="1" id="KW-0472">Membrane</keyword>
<keyword evidence="1" id="KW-1133">Transmembrane helix</keyword>
<dbReference type="InterPro" id="IPR003004">
    <property type="entry name" value="GspF/PilC"/>
</dbReference>
<feature type="transmembrane region" description="Helical" evidence="1">
    <location>
        <begin position="328"/>
        <end position="355"/>
    </location>
</feature>
<feature type="transmembrane region" description="Helical" evidence="1">
    <location>
        <begin position="121"/>
        <end position="145"/>
    </location>
</feature>
<dbReference type="PANTHER" id="PTHR30012:SF0">
    <property type="entry name" value="TYPE II SECRETION SYSTEM PROTEIN F-RELATED"/>
    <property type="match status" value="1"/>
</dbReference>
<gene>
    <name evidence="2" type="primary">tcpE_1</name>
    <name evidence="2" type="ORF">GALL_118330</name>
</gene>
<feature type="transmembrane region" description="Helical" evidence="1">
    <location>
        <begin position="165"/>
        <end position="192"/>
    </location>
</feature>
<proteinExistence type="predicted"/>